<dbReference type="GO" id="GO:0016020">
    <property type="term" value="C:membrane"/>
    <property type="evidence" value="ECO:0007669"/>
    <property type="project" value="UniProtKB-SubCell"/>
</dbReference>
<dbReference type="Proteomes" id="UP000887572">
    <property type="component" value="Unplaced"/>
</dbReference>
<dbReference type="InterPro" id="IPR000609">
    <property type="entry name" value="7TM_GPCR_serpentine_rcpt_Srg"/>
</dbReference>
<keyword evidence="3 6" id="KW-0812">Transmembrane</keyword>
<comment type="similarity">
    <text evidence="2 6">Belongs to the nematode receptor-like protein srg family.</text>
</comment>
<organism evidence="7 8">
    <name type="scientific">Globodera rostochiensis</name>
    <name type="common">Golden nematode worm</name>
    <name type="synonym">Heterodera rostochiensis</name>
    <dbReference type="NCBI Taxonomy" id="31243"/>
    <lineage>
        <taxon>Eukaryota</taxon>
        <taxon>Metazoa</taxon>
        <taxon>Ecdysozoa</taxon>
        <taxon>Nematoda</taxon>
        <taxon>Chromadorea</taxon>
        <taxon>Rhabditida</taxon>
        <taxon>Tylenchina</taxon>
        <taxon>Tylenchomorpha</taxon>
        <taxon>Tylenchoidea</taxon>
        <taxon>Heteroderidae</taxon>
        <taxon>Heteroderinae</taxon>
        <taxon>Globodera</taxon>
    </lineage>
</organism>
<evidence type="ECO:0000256" key="6">
    <source>
        <dbReference type="RuleBase" id="RU280813"/>
    </source>
</evidence>
<dbReference type="WBParaSite" id="Gr19_v10_g9614.t1">
    <property type="protein sequence ID" value="Gr19_v10_g9614.t1"/>
    <property type="gene ID" value="Gr19_v10_g9614"/>
</dbReference>
<feature type="transmembrane region" description="Helical" evidence="6">
    <location>
        <begin position="52"/>
        <end position="73"/>
    </location>
</feature>
<dbReference type="AlphaFoldDB" id="A0A914IGA9"/>
<name>A0A914IGA9_GLORO</name>
<protein>
    <recommendedName>
        <fullName evidence="6">Serpentine receptor class gamma</fullName>
    </recommendedName>
</protein>
<evidence type="ECO:0000256" key="2">
    <source>
        <dbReference type="ARBA" id="ARBA00005692"/>
    </source>
</evidence>
<keyword evidence="5 6" id="KW-0472">Membrane</keyword>
<keyword evidence="4 6" id="KW-1133">Transmembrane helix</keyword>
<proteinExistence type="inferred from homology"/>
<evidence type="ECO:0000256" key="3">
    <source>
        <dbReference type="ARBA" id="ARBA00022692"/>
    </source>
</evidence>
<evidence type="ECO:0000313" key="7">
    <source>
        <dbReference type="Proteomes" id="UP000887572"/>
    </source>
</evidence>
<comment type="subcellular location">
    <subcellularLocation>
        <location evidence="1">Membrane</location>
        <topology evidence="1">Multi-pass membrane protein</topology>
    </subcellularLocation>
</comment>
<evidence type="ECO:0000256" key="5">
    <source>
        <dbReference type="ARBA" id="ARBA00023136"/>
    </source>
</evidence>
<keyword evidence="7" id="KW-1185">Reference proteome</keyword>
<sequence>MRAIADIIGMLCSSYGNRLPVLLGRQLLPIYRVLPTWTFVLCYYFSATFAFQVTNIVTVLILANRFTAIAFPFKHKKIWKKMTLSSRWVATHCLHCFCSICADVLFEVFKFCDPFVLGLKVALISDRFDLLVDAHFNSKKWSLGQLEIHRGTGGIGAEIVKRVDYKFEHRLPILQEPLLDNVIGFEGLKISYIDRSVIEFLQSIRRLFDSNRTNFVVETTIFEDRSWEIIWEKIWPLIKDNICSFYLPFPDLYQLHQLSPTVFGDCTKLRVIHPLAFFPTSRPMTVPALPLLKQWPNGCTRPAGMNSRRC</sequence>
<evidence type="ECO:0000256" key="1">
    <source>
        <dbReference type="ARBA" id="ARBA00004141"/>
    </source>
</evidence>
<evidence type="ECO:0000313" key="8">
    <source>
        <dbReference type="WBParaSite" id="Gr19_v10_g9614.t1"/>
    </source>
</evidence>
<reference evidence="8" key="1">
    <citation type="submission" date="2022-11" db="UniProtKB">
        <authorList>
            <consortium name="WormBaseParasite"/>
        </authorList>
    </citation>
    <scope>IDENTIFICATION</scope>
</reference>
<accession>A0A914IGA9</accession>
<dbReference type="GO" id="GO:0007606">
    <property type="term" value="P:sensory perception of chemical stimulus"/>
    <property type="evidence" value="ECO:0007669"/>
    <property type="project" value="UniProtKB-UniRule"/>
</dbReference>
<dbReference type="GO" id="GO:0004888">
    <property type="term" value="F:transmembrane signaling receptor activity"/>
    <property type="evidence" value="ECO:0007669"/>
    <property type="project" value="InterPro"/>
</dbReference>
<dbReference type="Pfam" id="PF02118">
    <property type="entry name" value="Srg"/>
    <property type="match status" value="1"/>
</dbReference>
<comment type="caution">
    <text evidence="6">Lacks conserved residue(s) required for the propagation of feature annotation.</text>
</comment>
<evidence type="ECO:0000256" key="4">
    <source>
        <dbReference type="ARBA" id="ARBA00022989"/>
    </source>
</evidence>